<feature type="short sequence motif" description="GXSXG" evidence="4">
    <location>
        <begin position="83"/>
        <end position="87"/>
    </location>
</feature>
<evidence type="ECO:0000256" key="2">
    <source>
        <dbReference type="ARBA" id="ARBA00022963"/>
    </source>
</evidence>
<comment type="caution">
    <text evidence="6">The sequence shown here is derived from an EMBL/GenBank/DDBJ whole genome shotgun (WGS) entry which is preliminary data.</text>
</comment>
<name>A0ABV9PAJ2_9FLAO</name>
<feature type="active site" description="Proton acceptor" evidence="4">
    <location>
        <position position="229"/>
    </location>
</feature>
<evidence type="ECO:0000313" key="6">
    <source>
        <dbReference type="EMBL" id="MFC4741067.1"/>
    </source>
</evidence>
<protein>
    <submittedName>
        <fullName evidence="6">Patatin-like phospholipase family protein</fullName>
    </submittedName>
</protein>
<evidence type="ECO:0000256" key="3">
    <source>
        <dbReference type="ARBA" id="ARBA00023098"/>
    </source>
</evidence>
<accession>A0ABV9PAJ2</accession>
<dbReference type="PANTHER" id="PTHR14226">
    <property type="entry name" value="NEUROPATHY TARGET ESTERASE/SWISS CHEESE D.MELANOGASTER"/>
    <property type="match status" value="1"/>
</dbReference>
<dbReference type="CDD" id="cd07205">
    <property type="entry name" value="Pat_PNPLA6_PNPLA7_NTE1_like"/>
    <property type="match status" value="1"/>
</dbReference>
<dbReference type="PROSITE" id="PS51635">
    <property type="entry name" value="PNPLA"/>
    <property type="match status" value="1"/>
</dbReference>
<evidence type="ECO:0000259" key="5">
    <source>
        <dbReference type="PROSITE" id="PS51635"/>
    </source>
</evidence>
<dbReference type="Gene3D" id="3.40.1090.10">
    <property type="entry name" value="Cytosolic phospholipase A2 catalytic domain"/>
    <property type="match status" value="2"/>
</dbReference>
<dbReference type="InterPro" id="IPR043864">
    <property type="entry name" value="Omp85-like_dom"/>
</dbReference>
<proteinExistence type="predicted"/>
<dbReference type="Pfam" id="PF19143">
    <property type="entry name" value="Omp85_2"/>
    <property type="match status" value="1"/>
</dbReference>
<dbReference type="InterPro" id="IPR050301">
    <property type="entry name" value="NTE"/>
</dbReference>
<keyword evidence="1 4" id="KW-0378">Hydrolase</keyword>
<evidence type="ECO:0000256" key="4">
    <source>
        <dbReference type="PROSITE-ProRule" id="PRU01161"/>
    </source>
</evidence>
<dbReference type="Proteomes" id="UP001595885">
    <property type="component" value="Unassembled WGS sequence"/>
</dbReference>
<dbReference type="RefSeq" id="WP_379743678.1">
    <property type="nucleotide sequence ID" value="NZ_JBHSGW010000028.1"/>
</dbReference>
<keyword evidence="3 4" id="KW-0443">Lipid metabolism</keyword>
<gene>
    <name evidence="6" type="ORF">ACFO3U_13780</name>
</gene>
<dbReference type="InterPro" id="IPR002641">
    <property type="entry name" value="PNPLA_dom"/>
</dbReference>
<dbReference type="EMBL" id="JBHSGW010000028">
    <property type="protein sequence ID" value="MFC4741067.1"/>
    <property type="molecule type" value="Genomic_DNA"/>
</dbReference>
<feature type="short sequence motif" description="DGA/G" evidence="4">
    <location>
        <begin position="229"/>
        <end position="231"/>
    </location>
</feature>
<feature type="active site" description="Nucleophile" evidence="4">
    <location>
        <position position="85"/>
    </location>
</feature>
<dbReference type="SUPFAM" id="SSF52151">
    <property type="entry name" value="FabD/lysophospholipase-like"/>
    <property type="match status" value="1"/>
</dbReference>
<evidence type="ECO:0000313" key="7">
    <source>
        <dbReference type="Proteomes" id="UP001595885"/>
    </source>
</evidence>
<dbReference type="Pfam" id="PF01734">
    <property type="entry name" value="Patatin"/>
    <property type="match status" value="1"/>
</dbReference>
<sequence length="752" mass="85607">MIIKRKEKREKKKENRLLSKSFVVYFLLSAFCFLFSTSSNAQDSIKKPKIGLVLSGGGAKGLAHIGVLKVIDSLNIKIDYIGGTSMGAIVGGLYASGYSGKEIEYAFAQMDVDKLIQDYVPRSSKGFNQKRNDELYFLTLPFKNLKISSPRGLSKGMYNFNTLSRLTYHVRDIKDFSKLPIPFFCVATNIETGEEVLLKKGTLAEAMIASGALPTLYNPIEIDGKLLVDGGVKNNYPVEELKRLGADIIIGVDVQEGLKDRLELQSVTSVLMQISNFNTIEKMKDKILLTDVYIKPDVKGMSVLSFDKSNTIIKKGEEASINQLEKLVALKSKDKIVKEKVKVCDSITIKNITLNHLKNYTRSYVIGKLNFKQNKKIPFHKFEKGINSLNATDNYGSILYSFDDKNNLTFNLKENQINTFIKFGLHYDDLYKSSLLLNLTQKKLLSKNDVASLDVILGDNFRYNFDYYIDNGFYWSFGVNSRLNTFNKNIQNDFNDGTTLTNLDINSINIDYSDFSNRIFVETIFSKLFLIGTGVELKHLKIQSPTLQNVTPVFDKSDYFSVFGNLKYDSFDKKYFPKSGWYINGELKSYLFSSNFNNNFERFSTIKGDIGIVKTFYKKVSVKLQSELGSIIGERTIPYFDFVLGGYGYNKINNFQHFLGYDFLSISGSSYIKGSAMLEYEVFKKNYLNFTANYANVGSRIFESTDWFSHPKFSGYAFGYGFDSLIGPLEIKHSWSPDTKEHYTWFSIGYWF</sequence>
<evidence type="ECO:0000256" key="1">
    <source>
        <dbReference type="ARBA" id="ARBA00022801"/>
    </source>
</evidence>
<keyword evidence="7" id="KW-1185">Reference proteome</keyword>
<feature type="domain" description="PNPLA" evidence="5">
    <location>
        <begin position="52"/>
        <end position="242"/>
    </location>
</feature>
<keyword evidence="2 4" id="KW-0442">Lipid degradation</keyword>
<reference evidence="7" key="1">
    <citation type="journal article" date="2019" name="Int. J. Syst. Evol. Microbiol.">
        <title>The Global Catalogue of Microorganisms (GCM) 10K type strain sequencing project: providing services to taxonomists for standard genome sequencing and annotation.</title>
        <authorList>
            <consortium name="The Broad Institute Genomics Platform"/>
            <consortium name="The Broad Institute Genome Sequencing Center for Infectious Disease"/>
            <person name="Wu L."/>
            <person name="Ma J."/>
        </authorList>
    </citation>
    <scope>NUCLEOTIDE SEQUENCE [LARGE SCALE GENOMIC DNA]</scope>
    <source>
        <strain evidence="7">CCUG 50349</strain>
    </source>
</reference>
<dbReference type="InterPro" id="IPR016035">
    <property type="entry name" value="Acyl_Trfase/lysoPLipase"/>
</dbReference>
<organism evidence="6 7">
    <name type="scientific">Flavobacterium ponti</name>
    <dbReference type="NCBI Taxonomy" id="665133"/>
    <lineage>
        <taxon>Bacteria</taxon>
        <taxon>Pseudomonadati</taxon>
        <taxon>Bacteroidota</taxon>
        <taxon>Flavobacteriia</taxon>
        <taxon>Flavobacteriales</taxon>
        <taxon>Flavobacteriaceae</taxon>
        <taxon>Flavobacterium</taxon>
    </lineage>
</organism>
<feature type="short sequence motif" description="GXGXXG" evidence="4">
    <location>
        <begin position="56"/>
        <end position="61"/>
    </location>
</feature>
<dbReference type="PANTHER" id="PTHR14226:SF76">
    <property type="entry name" value="NTE FAMILY PROTEIN RSSA"/>
    <property type="match status" value="1"/>
</dbReference>